<gene>
    <name evidence="2" type="ORF">RC62_641</name>
</gene>
<comment type="caution">
    <text evidence="2">The sequence shown here is derived from an EMBL/GenBank/DDBJ whole genome shotgun (WGS) entry which is preliminary data.</text>
</comment>
<dbReference type="PATRIC" id="fig|362413.3.peg.620"/>
<proteinExistence type="predicted"/>
<dbReference type="GO" id="GO:0005737">
    <property type="term" value="C:cytoplasm"/>
    <property type="evidence" value="ECO:0007669"/>
    <property type="project" value="InterPro"/>
</dbReference>
<dbReference type="GO" id="GO:0016788">
    <property type="term" value="F:hydrolase activity, acting on ester bonds"/>
    <property type="evidence" value="ECO:0007669"/>
    <property type="project" value="InterPro"/>
</dbReference>
<evidence type="ECO:0000313" key="3">
    <source>
        <dbReference type="Proteomes" id="UP000050443"/>
    </source>
</evidence>
<dbReference type="OrthoDB" id="9803936at2"/>
<dbReference type="GO" id="GO:0016070">
    <property type="term" value="P:RNA metabolic process"/>
    <property type="evidence" value="ECO:0007669"/>
    <property type="project" value="InterPro"/>
</dbReference>
<dbReference type="RefSeq" id="WP_055095261.1">
    <property type="nucleotide sequence ID" value="NZ_JRLF01000011.1"/>
</dbReference>
<dbReference type="Pfam" id="PF08845">
    <property type="entry name" value="SymE_toxin"/>
    <property type="match status" value="1"/>
</dbReference>
<dbReference type="InterPro" id="IPR014944">
    <property type="entry name" value="Toxin_SymE-like"/>
</dbReference>
<protein>
    <recommendedName>
        <fullName evidence="1">Toxin SymE-like domain-containing protein</fullName>
    </recommendedName>
</protein>
<reference evidence="2 3" key="1">
    <citation type="submission" date="2014-09" db="EMBL/GenBank/DDBJ databases">
        <title>Genome sequence of Flavobacterium aquidurense RC62.</title>
        <authorList>
            <person name="Kim J.F."/>
            <person name="Kwak M.-J."/>
        </authorList>
    </citation>
    <scope>NUCLEOTIDE SEQUENCE [LARGE SCALE GENOMIC DNA]</scope>
    <source>
        <strain evidence="2 3">RC62</strain>
    </source>
</reference>
<sequence length="76" mass="8940">MKQLEKRQLKIHRKSFARSTRKNVVFPEIRLCGKWLKDIGFECGGFVTIRHEKNIIIITVNKEIETNINKTKKASK</sequence>
<dbReference type="AlphaFoldDB" id="A0A0Q0WUU4"/>
<evidence type="ECO:0000313" key="2">
    <source>
        <dbReference type="EMBL" id="KQB39957.1"/>
    </source>
</evidence>
<organism evidence="2 3">
    <name type="scientific">Flavobacterium aquidurense</name>
    <dbReference type="NCBI Taxonomy" id="362413"/>
    <lineage>
        <taxon>Bacteria</taxon>
        <taxon>Pseudomonadati</taxon>
        <taxon>Bacteroidota</taxon>
        <taxon>Flavobacteriia</taxon>
        <taxon>Flavobacteriales</taxon>
        <taxon>Flavobacteriaceae</taxon>
        <taxon>Flavobacterium</taxon>
    </lineage>
</organism>
<dbReference type="Proteomes" id="UP000050443">
    <property type="component" value="Unassembled WGS sequence"/>
</dbReference>
<dbReference type="GO" id="GO:0003723">
    <property type="term" value="F:RNA binding"/>
    <property type="evidence" value="ECO:0007669"/>
    <property type="project" value="InterPro"/>
</dbReference>
<feature type="domain" description="Toxin SymE-like" evidence="1">
    <location>
        <begin position="26"/>
        <end position="60"/>
    </location>
</feature>
<name>A0A0Q0WUU4_9FLAO</name>
<dbReference type="EMBL" id="JRLF01000011">
    <property type="protein sequence ID" value="KQB39957.1"/>
    <property type="molecule type" value="Genomic_DNA"/>
</dbReference>
<accession>A0A0Q0WUU4</accession>
<evidence type="ECO:0000259" key="1">
    <source>
        <dbReference type="Pfam" id="PF08845"/>
    </source>
</evidence>